<feature type="domain" description="Sulfatase-modifying factor enzyme-like" evidence="1">
    <location>
        <begin position="54"/>
        <end position="361"/>
    </location>
</feature>
<gene>
    <name evidence="2" type="ORF">ESZ48_16810</name>
</gene>
<dbReference type="EMBL" id="SDDZ01000015">
    <property type="protein sequence ID" value="RXJ44619.1"/>
    <property type="molecule type" value="Genomic_DNA"/>
</dbReference>
<sequence length="369" mass="41218">MSNHTYKLVLLFVISLFTLMSCKNPSAEKKAANVETPKHILLKEQPKDVPTPYGMVWVEGKTFVQGAKQADQFAMPREKPAHEVTVDGFFIDVTEVTNKQYKAFVDATNYITVAERPIDWEVMKKDVPEGTPKPADSALQPGSLIFNKNLNAVANMNNYAQWWVWETGANWKHPEGPNSTIAGKDDYPVVHMAYEDAIAYCKWANRRLPTEAEWESAAQGTETKEIYTWGNDPSQLNASANTWQGTFPVKNESTDGFALIAPVKSYPPNSIGLYDMLGNVWELTNDWFNVDAYRQLDTSKPLINPKGADHTYTPGNPYAKEHVIKGGSFLCHASYCASFRISARMGTSWDSGSDHSGFRTVATVAMLKE</sequence>
<comment type="caution">
    <text evidence="2">The sequence shown here is derived from an EMBL/GenBank/DDBJ whole genome shotgun (WGS) entry which is preliminary data.</text>
</comment>
<dbReference type="GO" id="GO:0120147">
    <property type="term" value="F:formylglycine-generating oxidase activity"/>
    <property type="evidence" value="ECO:0007669"/>
    <property type="project" value="TreeGrafter"/>
</dbReference>
<protein>
    <submittedName>
        <fullName evidence="2">Formylglycine-generating enzyme family protein</fullName>
    </submittedName>
</protein>
<dbReference type="Proteomes" id="UP000289792">
    <property type="component" value="Unassembled WGS sequence"/>
</dbReference>
<dbReference type="PROSITE" id="PS51257">
    <property type="entry name" value="PROKAR_LIPOPROTEIN"/>
    <property type="match status" value="1"/>
</dbReference>
<dbReference type="InterPro" id="IPR051043">
    <property type="entry name" value="Sulfatase_Mod_Factor_Kinase"/>
</dbReference>
<evidence type="ECO:0000259" key="1">
    <source>
        <dbReference type="Pfam" id="PF03781"/>
    </source>
</evidence>
<name>A0A4V1LMH9_9FLAO</name>
<dbReference type="Pfam" id="PF03781">
    <property type="entry name" value="FGE-sulfatase"/>
    <property type="match status" value="1"/>
</dbReference>
<proteinExistence type="predicted"/>
<dbReference type="OrthoDB" id="9768004at2"/>
<dbReference type="PANTHER" id="PTHR23150">
    <property type="entry name" value="SULFATASE MODIFYING FACTOR 1, 2"/>
    <property type="match status" value="1"/>
</dbReference>
<dbReference type="Gene3D" id="3.90.1580.10">
    <property type="entry name" value="paralog of FGE (formylglycine-generating enzyme)"/>
    <property type="match status" value="1"/>
</dbReference>
<accession>A0A4V1LMH9</accession>
<dbReference type="PANTHER" id="PTHR23150:SF19">
    <property type="entry name" value="FORMYLGLYCINE-GENERATING ENZYME"/>
    <property type="match status" value="1"/>
</dbReference>
<dbReference type="AlphaFoldDB" id="A0A4V1LMH9"/>
<dbReference type="InterPro" id="IPR042095">
    <property type="entry name" value="SUMF_sf"/>
</dbReference>
<dbReference type="RefSeq" id="WP_129018665.1">
    <property type="nucleotide sequence ID" value="NZ_SDDZ01000015.1"/>
</dbReference>
<evidence type="ECO:0000313" key="3">
    <source>
        <dbReference type="Proteomes" id="UP000289792"/>
    </source>
</evidence>
<keyword evidence="3" id="KW-1185">Reference proteome</keyword>
<organism evidence="2 3">
    <name type="scientific">Gelidibacter gilvus</name>
    <dbReference type="NCBI Taxonomy" id="59602"/>
    <lineage>
        <taxon>Bacteria</taxon>
        <taxon>Pseudomonadati</taxon>
        <taxon>Bacteroidota</taxon>
        <taxon>Flavobacteriia</taxon>
        <taxon>Flavobacteriales</taxon>
        <taxon>Flavobacteriaceae</taxon>
        <taxon>Gelidibacter</taxon>
    </lineage>
</organism>
<reference evidence="2 3" key="1">
    <citation type="submission" date="2019-01" db="EMBL/GenBank/DDBJ databases">
        <title>Genome sequence of the Antarctic species Gelidibacter gilvus ACAM 158(T).</title>
        <authorList>
            <person name="Bowman J.P."/>
        </authorList>
    </citation>
    <scope>NUCLEOTIDE SEQUENCE [LARGE SCALE GENOMIC DNA]</scope>
    <source>
        <strain evidence="2 3">IC158</strain>
    </source>
</reference>
<dbReference type="InterPro" id="IPR005532">
    <property type="entry name" value="SUMF_dom"/>
</dbReference>
<dbReference type="InterPro" id="IPR016187">
    <property type="entry name" value="CTDL_fold"/>
</dbReference>
<dbReference type="SUPFAM" id="SSF56436">
    <property type="entry name" value="C-type lectin-like"/>
    <property type="match status" value="1"/>
</dbReference>
<evidence type="ECO:0000313" key="2">
    <source>
        <dbReference type="EMBL" id="RXJ44619.1"/>
    </source>
</evidence>